<organism evidence="1 2">
    <name type="scientific">Thiomicrorhabdus xiamenensis</name>
    <dbReference type="NCBI Taxonomy" id="2739063"/>
    <lineage>
        <taxon>Bacteria</taxon>
        <taxon>Pseudomonadati</taxon>
        <taxon>Pseudomonadota</taxon>
        <taxon>Gammaproteobacteria</taxon>
        <taxon>Thiotrichales</taxon>
        <taxon>Piscirickettsiaceae</taxon>
        <taxon>Thiomicrorhabdus</taxon>
    </lineage>
</organism>
<dbReference type="SUPFAM" id="SSF52096">
    <property type="entry name" value="ClpP/crotonase"/>
    <property type="match status" value="1"/>
</dbReference>
<evidence type="ECO:0000313" key="2">
    <source>
        <dbReference type="Proteomes" id="UP000504724"/>
    </source>
</evidence>
<dbReference type="KEGG" id="txa:HQN79_04935"/>
<accession>A0A7D4SMU8</accession>
<dbReference type="EMBL" id="CP054020">
    <property type="protein sequence ID" value="QKI88961.1"/>
    <property type="molecule type" value="Genomic_DNA"/>
</dbReference>
<reference evidence="1 2" key="1">
    <citation type="submission" date="2020-05" db="EMBL/GenBank/DDBJ databases">
        <title>Thiomicrorhabdus sediminis sp.nov. and Thiomicrorhabdus xiamenensis sp.nov., novel sulfur-oxidizing bacteria isolated from coastal sediment.</title>
        <authorList>
            <person name="Liu X."/>
        </authorList>
    </citation>
    <scope>NUCLEOTIDE SEQUENCE [LARGE SCALE GENOMIC DNA]</scope>
    <source>
        <strain evidence="1 2">G2</strain>
    </source>
</reference>
<gene>
    <name evidence="1" type="ORF">HQN79_04935</name>
</gene>
<dbReference type="AlphaFoldDB" id="A0A7D4SMU8"/>
<dbReference type="Proteomes" id="UP000504724">
    <property type="component" value="Chromosome"/>
</dbReference>
<dbReference type="InterPro" id="IPR029045">
    <property type="entry name" value="ClpP/crotonase-like_dom_sf"/>
</dbReference>
<dbReference type="Gene3D" id="3.90.226.10">
    <property type="entry name" value="2-enoyl-CoA Hydratase, Chain A, domain 1"/>
    <property type="match status" value="1"/>
</dbReference>
<proteinExistence type="predicted"/>
<dbReference type="RefSeq" id="WP_173284632.1">
    <property type="nucleotide sequence ID" value="NZ_CP054020.1"/>
</dbReference>
<sequence length="315" mass="35278">MRYFMIKVFFVLSSFILVPVAVYADYSESSFVALAPDEELCKGSKGHFLPLPSMDSIEASSKYLLSVIDKKFGSNCKFDGLLLKGEITENTLSQLKLGLQILEKRKNVTSILGANTLWLDSQGGILLEAMKIGDLVAEKGMKAIVKIRGSCYSSCVFIYAAAKTRSSLGEVGIHRPFAGELSTENLTYAEYLKKYESLTPILKQYFSKYGVSPMLVDSMNVVSSDDIKILSNDELESFGLGFKNVAAKEYEKARTIQVCGQDYYDMHLRFHGLIESCRKRFGIGVLDEKDEECWGLARQAYPDYSDKFKECKAKQ</sequence>
<protein>
    <submittedName>
        <fullName evidence="1">Uncharacterized protein</fullName>
    </submittedName>
</protein>
<evidence type="ECO:0000313" key="1">
    <source>
        <dbReference type="EMBL" id="QKI88961.1"/>
    </source>
</evidence>
<name>A0A7D4SMU8_9GAMM</name>
<keyword evidence="2" id="KW-1185">Reference proteome</keyword>